<evidence type="ECO:0000256" key="3">
    <source>
        <dbReference type="ARBA" id="ARBA00022801"/>
    </source>
</evidence>
<evidence type="ECO:0000256" key="5">
    <source>
        <dbReference type="ARBA" id="ARBA00023098"/>
    </source>
</evidence>
<proteinExistence type="inferred from homology"/>
<gene>
    <name evidence="8" type="ORF">RDWZM_000448</name>
</gene>
<keyword evidence="4 7" id="KW-0442">Lipid degradation</keyword>
<sequence length="545" mass="63242">MLRFILIFLTWDTFWVSATSEPVFNCINLDGTIHQCANNVRPSTFSSNLVAYAKYAQRINETGWNELEIVTNRLMDDSIQAYYAGYLEGKLTKSLIRSSRYNILQENKNNWCKNVSTFVSDNLEYTISMIEKNVNNQYWQQVGLMLYQLAGIDDAIQPHTNGSFVIKPNLNVKPCGVILLNLVTELSDLQNIMHQQQLEERNDRCSALIKLIPNDLLVAHNTWTNYNAMIRLLKKYTFNYQTSVAKSIAMSSYAGVIYSIDDYYLTSTNMVILETSLENYNKKLYDNVSPKKMLFEFIRNMVANRLANNGKEWTQYFSKENGGTYNNQFMIVDYKHLNDDFGLLTVLEQLPHMIVSSDQTAILRNQTYWPSYNIPFYDIIYRESYQDVMYKKYGDFYSYNRTARAMIFARDHSKVTNLTALFYLMRYNDFQHDPLSRCNCSPPNTAEFAIAARCDLNDPNGIYPIESLSFRPHGAIDVKMTSAKLISQLQMVAVSGPTNENVPTFNWNTTKIKQPHLDQPTEWNFSPVKTDWNANQSFPYFKLDY</sequence>
<evidence type="ECO:0000313" key="9">
    <source>
        <dbReference type="Proteomes" id="UP001142055"/>
    </source>
</evidence>
<dbReference type="AlphaFoldDB" id="A0A9Q0RN02"/>
<reference evidence="8" key="1">
    <citation type="submission" date="2022-12" db="EMBL/GenBank/DDBJ databases">
        <title>Genome assemblies of Blomia tropicalis.</title>
        <authorList>
            <person name="Cui Y."/>
        </authorList>
    </citation>
    <scope>NUCLEOTIDE SEQUENCE</scope>
    <source>
        <tissue evidence="8">Adult mites</tissue>
    </source>
</reference>
<evidence type="ECO:0000256" key="4">
    <source>
        <dbReference type="ARBA" id="ARBA00022963"/>
    </source>
</evidence>
<evidence type="ECO:0000256" key="1">
    <source>
        <dbReference type="ARBA" id="ARBA00007835"/>
    </source>
</evidence>
<dbReference type="GO" id="GO:0005576">
    <property type="term" value="C:extracellular region"/>
    <property type="evidence" value="ECO:0007669"/>
    <property type="project" value="TreeGrafter"/>
</dbReference>
<feature type="signal peptide" evidence="7">
    <location>
        <begin position="1"/>
        <end position="20"/>
    </location>
</feature>
<comment type="caution">
    <text evidence="8">The sequence shown here is derived from an EMBL/GenBank/DDBJ whole genome shotgun (WGS) entry which is preliminary data.</text>
</comment>
<evidence type="ECO:0000256" key="6">
    <source>
        <dbReference type="ARBA" id="ARBA00023180"/>
    </source>
</evidence>
<dbReference type="Gene3D" id="3.60.60.30">
    <property type="match status" value="1"/>
</dbReference>
<evidence type="ECO:0000313" key="8">
    <source>
        <dbReference type="EMBL" id="KAJ6221903.1"/>
    </source>
</evidence>
<dbReference type="EC" id="3.1.1.-" evidence="7"/>
<evidence type="ECO:0000256" key="7">
    <source>
        <dbReference type="RuleBase" id="RU364138"/>
    </source>
</evidence>
<dbReference type="GO" id="GO:0004620">
    <property type="term" value="F:phospholipase activity"/>
    <property type="evidence" value="ECO:0007669"/>
    <property type="project" value="InterPro"/>
</dbReference>
<dbReference type="PANTHER" id="PTHR12370">
    <property type="entry name" value="PHOSPHOLIPASE B-RELATED"/>
    <property type="match status" value="1"/>
</dbReference>
<keyword evidence="2 7" id="KW-0732">Signal</keyword>
<dbReference type="PANTHER" id="PTHR12370:SF3">
    <property type="entry name" value="PHOSPHOLIPASE B-LIKE 2-RELATED"/>
    <property type="match status" value="1"/>
</dbReference>
<dbReference type="GO" id="GO:0009395">
    <property type="term" value="P:phospholipid catabolic process"/>
    <property type="evidence" value="ECO:0007669"/>
    <property type="project" value="TreeGrafter"/>
</dbReference>
<comment type="similarity">
    <text evidence="1 7">Belongs to the phospholipase B-like family.</text>
</comment>
<keyword evidence="3 7" id="KW-0378">Hydrolase</keyword>
<evidence type="ECO:0000256" key="2">
    <source>
        <dbReference type="ARBA" id="ARBA00022729"/>
    </source>
</evidence>
<accession>A0A9Q0RN02</accession>
<dbReference type="OrthoDB" id="443524at2759"/>
<dbReference type="EMBL" id="JAPWDV010000001">
    <property type="protein sequence ID" value="KAJ6221903.1"/>
    <property type="molecule type" value="Genomic_DNA"/>
</dbReference>
<keyword evidence="5 7" id="KW-0443">Lipid metabolism</keyword>
<dbReference type="Pfam" id="PF04916">
    <property type="entry name" value="Phospholip_B"/>
    <property type="match status" value="1"/>
</dbReference>
<protein>
    <recommendedName>
        <fullName evidence="7">Phospholipase B-like</fullName>
        <ecNumber evidence="7">3.1.1.-</ecNumber>
    </recommendedName>
</protein>
<comment type="function">
    <text evidence="7">Putative phospholipase.</text>
</comment>
<dbReference type="OMA" id="YQEGYWA"/>
<organism evidence="8 9">
    <name type="scientific">Blomia tropicalis</name>
    <name type="common">Mite</name>
    <dbReference type="NCBI Taxonomy" id="40697"/>
    <lineage>
        <taxon>Eukaryota</taxon>
        <taxon>Metazoa</taxon>
        <taxon>Ecdysozoa</taxon>
        <taxon>Arthropoda</taxon>
        <taxon>Chelicerata</taxon>
        <taxon>Arachnida</taxon>
        <taxon>Acari</taxon>
        <taxon>Acariformes</taxon>
        <taxon>Sarcoptiformes</taxon>
        <taxon>Astigmata</taxon>
        <taxon>Glycyphagoidea</taxon>
        <taxon>Echimyopodidae</taxon>
        <taxon>Blomia</taxon>
    </lineage>
</organism>
<name>A0A9Q0RN02_BLOTA</name>
<keyword evidence="9" id="KW-1185">Reference proteome</keyword>
<keyword evidence="6" id="KW-0325">Glycoprotein</keyword>
<dbReference type="Proteomes" id="UP001142055">
    <property type="component" value="Chromosome 1"/>
</dbReference>
<feature type="chain" id="PRO_5040536981" description="Phospholipase B-like" evidence="7">
    <location>
        <begin position="21"/>
        <end position="545"/>
    </location>
</feature>
<dbReference type="InterPro" id="IPR007000">
    <property type="entry name" value="PLipase_B-like"/>
</dbReference>